<accession>A0A3M7Q4I7</accession>
<name>A0A3M7Q4I7_BRAPC</name>
<organism evidence="1 2">
    <name type="scientific">Brachionus plicatilis</name>
    <name type="common">Marine rotifer</name>
    <name type="synonym">Brachionus muelleri</name>
    <dbReference type="NCBI Taxonomy" id="10195"/>
    <lineage>
        <taxon>Eukaryota</taxon>
        <taxon>Metazoa</taxon>
        <taxon>Spiralia</taxon>
        <taxon>Gnathifera</taxon>
        <taxon>Rotifera</taxon>
        <taxon>Eurotatoria</taxon>
        <taxon>Monogononta</taxon>
        <taxon>Pseudotrocha</taxon>
        <taxon>Ploima</taxon>
        <taxon>Brachionidae</taxon>
        <taxon>Brachionus</taxon>
    </lineage>
</organism>
<dbReference type="EMBL" id="REGN01007484">
    <property type="protein sequence ID" value="RNA06129.1"/>
    <property type="molecule type" value="Genomic_DNA"/>
</dbReference>
<protein>
    <submittedName>
        <fullName evidence="1">Uncharacterized protein</fullName>
    </submittedName>
</protein>
<evidence type="ECO:0000313" key="1">
    <source>
        <dbReference type="EMBL" id="RNA06129.1"/>
    </source>
</evidence>
<proteinExistence type="predicted"/>
<dbReference type="AlphaFoldDB" id="A0A3M7Q4I7"/>
<sequence length="156" mass="18915">MRRSLDYNFFLIVKHVDHFLEELKLAFPQEFKEKFECIFEILFQKFQNKALKYFFFILSRRNGSFNKKKLHKVSIFTFKMKDELHKMNCQCITKLHPPIKFIKPDSALTLSELFFKKKFISSHLKKIKNSYLLNIFSNKMILKGIIKKVMMFIKPF</sequence>
<dbReference type="Proteomes" id="UP000276133">
    <property type="component" value="Unassembled WGS sequence"/>
</dbReference>
<comment type="caution">
    <text evidence="1">The sequence shown here is derived from an EMBL/GenBank/DDBJ whole genome shotgun (WGS) entry which is preliminary data.</text>
</comment>
<reference evidence="1 2" key="1">
    <citation type="journal article" date="2018" name="Sci. Rep.">
        <title>Genomic signatures of local adaptation to the degree of environmental predictability in rotifers.</title>
        <authorList>
            <person name="Franch-Gras L."/>
            <person name="Hahn C."/>
            <person name="Garcia-Roger E.M."/>
            <person name="Carmona M.J."/>
            <person name="Serra M."/>
            <person name="Gomez A."/>
        </authorList>
    </citation>
    <scope>NUCLEOTIDE SEQUENCE [LARGE SCALE GENOMIC DNA]</scope>
    <source>
        <strain evidence="1">HYR1</strain>
    </source>
</reference>
<keyword evidence="2" id="KW-1185">Reference proteome</keyword>
<evidence type="ECO:0000313" key="2">
    <source>
        <dbReference type="Proteomes" id="UP000276133"/>
    </source>
</evidence>
<gene>
    <name evidence="1" type="ORF">BpHYR1_034734</name>
</gene>